<dbReference type="PANTHER" id="PTHR43792">
    <property type="entry name" value="GNAT FAMILY, PUTATIVE (AFU_ORTHOLOGUE AFUA_3G00765)-RELATED-RELATED"/>
    <property type="match status" value="1"/>
</dbReference>
<evidence type="ECO:0000256" key="2">
    <source>
        <dbReference type="ARBA" id="ARBA00023315"/>
    </source>
</evidence>
<dbReference type="InterPro" id="IPR016181">
    <property type="entry name" value="Acyl_CoA_acyltransferase"/>
</dbReference>
<keyword evidence="2 5" id="KW-0012">Acyltransferase</keyword>
<dbReference type="EMBL" id="JACHZG010000001">
    <property type="protein sequence ID" value="MBB3326359.1"/>
    <property type="molecule type" value="Genomic_DNA"/>
</dbReference>
<dbReference type="PROSITE" id="PS51186">
    <property type="entry name" value="GNAT"/>
    <property type="match status" value="1"/>
</dbReference>
<reference evidence="5 6" key="1">
    <citation type="submission" date="2020-08" db="EMBL/GenBank/DDBJ databases">
        <title>Sequencing the genomes of 1000 actinobacteria strains.</title>
        <authorList>
            <person name="Klenk H.-P."/>
        </authorList>
    </citation>
    <scope>NUCLEOTIDE SEQUENCE [LARGE SCALE GENOMIC DNA]</scope>
    <source>
        <strain evidence="5 6">DSM 11053</strain>
    </source>
</reference>
<keyword evidence="6" id="KW-1185">Reference proteome</keyword>
<dbReference type="InterPro" id="IPR000182">
    <property type="entry name" value="GNAT_dom"/>
</dbReference>
<accession>A0A7W5P6B7</accession>
<protein>
    <submittedName>
        <fullName evidence="5">Ribosomal-protein-alanine N-acetyltransferase</fullName>
        <ecNumber evidence="5">2.3.1.267</ecNumber>
    </submittedName>
</protein>
<dbReference type="CDD" id="cd04301">
    <property type="entry name" value="NAT_SF"/>
    <property type="match status" value="1"/>
</dbReference>
<evidence type="ECO:0000259" key="4">
    <source>
        <dbReference type="PROSITE" id="PS51186"/>
    </source>
</evidence>
<proteinExistence type="inferred from homology"/>
<comment type="similarity">
    <text evidence="3">Belongs to the acetyltransferase family. RimJ subfamily.</text>
</comment>
<name>A0A7W5P6B7_9ACTN</name>
<gene>
    <name evidence="5" type="ORF">FHX39_001303</name>
</gene>
<feature type="domain" description="N-acetyltransferase" evidence="4">
    <location>
        <begin position="2"/>
        <end position="165"/>
    </location>
</feature>
<dbReference type="EC" id="2.3.1.267" evidence="5"/>
<dbReference type="RefSeq" id="WP_183337319.1">
    <property type="nucleotide sequence ID" value="NZ_JACHZG010000001.1"/>
</dbReference>
<keyword evidence="1 5" id="KW-0808">Transferase</keyword>
<dbReference type="Gene3D" id="3.40.630.30">
    <property type="match status" value="1"/>
</dbReference>
<evidence type="ECO:0000313" key="6">
    <source>
        <dbReference type="Proteomes" id="UP000565572"/>
    </source>
</evidence>
<evidence type="ECO:0000256" key="3">
    <source>
        <dbReference type="ARBA" id="ARBA00038502"/>
    </source>
</evidence>
<comment type="caution">
    <text evidence="5">The sequence shown here is derived from an EMBL/GenBank/DDBJ whole genome shotgun (WGS) entry which is preliminary data.</text>
</comment>
<evidence type="ECO:0000256" key="1">
    <source>
        <dbReference type="ARBA" id="ARBA00022679"/>
    </source>
</evidence>
<dbReference type="InterPro" id="IPR051531">
    <property type="entry name" value="N-acetyltransferase"/>
</dbReference>
<organism evidence="5 6">
    <name type="scientific">Microlunatus antarcticus</name>
    <dbReference type="NCBI Taxonomy" id="53388"/>
    <lineage>
        <taxon>Bacteria</taxon>
        <taxon>Bacillati</taxon>
        <taxon>Actinomycetota</taxon>
        <taxon>Actinomycetes</taxon>
        <taxon>Propionibacteriales</taxon>
        <taxon>Propionibacteriaceae</taxon>
        <taxon>Microlunatus</taxon>
    </lineage>
</organism>
<evidence type="ECO:0000313" key="5">
    <source>
        <dbReference type="EMBL" id="MBB3326359.1"/>
    </source>
</evidence>
<sequence length="178" mass="20047">MPVTRLLTLEDAPVLARLLRDNRAFLEPWQPARRDEYFTERAQQQVAAKALQDYDQQLSVPLVIQDAGRVAGTITLQSIIRGSFQSCSVGYWIAEEEQGKGLATTALHEAVDLAFHELRLHRIQAETLPKNERSQQVLNRLGFVAYGNAQNYLKIAGTWQDCTLYQLLTPDPALVSPE</sequence>
<dbReference type="Pfam" id="PF13302">
    <property type="entry name" value="Acetyltransf_3"/>
    <property type="match status" value="1"/>
</dbReference>
<dbReference type="Proteomes" id="UP000565572">
    <property type="component" value="Unassembled WGS sequence"/>
</dbReference>
<dbReference type="SUPFAM" id="SSF55729">
    <property type="entry name" value="Acyl-CoA N-acyltransferases (Nat)"/>
    <property type="match status" value="1"/>
</dbReference>
<dbReference type="GO" id="GO:0008999">
    <property type="term" value="F:protein-N-terminal-alanine acetyltransferase activity"/>
    <property type="evidence" value="ECO:0007669"/>
    <property type="project" value="UniProtKB-EC"/>
</dbReference>
<dbReference type="PANTHER" id="PTHR43792:SF8">
    <property type="entry name" value="[RIBOSOMAL PROTEIN US5]-ALANINE N-ACETYLTRANSFERASE"/>
    <property type="match status" value="1"/>
</dbReference>
<dbReference type="GO" id="GO:0005737">
    <property type="term" value="C:cytoplasm"/>
    <property type="evidence" value="ECO:0007669"/>
    <property type="project" value="TreeGrafter"/>
</dbReference>
<dbReference type="AlphaFoldDB" id="A0A7W5P6B7"/>